<keyword evidence="8" id="KW-0235">DNA replication</keyword>
<dbReference type="GO" id="GO:0005737">
    <property type="term" value="C:cytoplasm"/>
    <property type="evidence" value="ECO:0007669"/>
    <property type="project" value="UniProtKB-SubCell"/>
</dbReference>
<evidence type="ECO:0000256" key="11">
    <source>
        <dbReference type="ARBA" id="ARBA00023054"/>
    </source>
</evidence>
<feature type="domain" description="SDE2-like" evidence="24">
    <location>
        <begin position="72"/>
        <end position="167"/>
    </location>
</feature>
<evidence type="ECO:0000256" key="9">
    <source>
        <dbReference type="ARBA" id="ARBA00022776"/>
    </source>
</evidence>
<evidence type="ECO:0000256" key="19">
    <source>
        <dbReference type="ARBA" id="ARBA00045882"/>
    </source>
</evidence>
<feature type="region of interest" description="Disordered" evidence="21">
    <location>
        <begin position="176"/>
        <end position="195"/>
    </location>
</feature>
<dbReference type="InParanoid" id="A0A673BLG4"/>
<feature type="compositionally biased region" description="Basic and acidic residues" evidence="21">
    <location>
        <begin position="247"/>
        <end position="259"/>
    </location>
</feature>
<evidence type="ECO:0000256" key="6">
    <source>
        <dbReference type="ARBA" id="ARBA00022618"/>
    </source>
</evidence>
<evidence type="ECO:0000313" key="25">
    <source>
        <dbReference type="Ensembl" id="ENSSORP00005043521.1"/>
    </source>
</evidence>
<evidence type="ECO:0000256" key="14">
    <source>
        <dbReference type="ARBA" id="ARBA00023242"/>
    </source>
</evidence>
<keyword evidence="15" id="KW-0131">Cell cycle</keyword>
<keyword evidence="14" id="KW-0539">Nucleus</keyword>
<dbReference type="GO" id="GO:0006260">
    <property type="term" value="P:DNA replication"/>
    <property type="evidence" value="ECO:0007669"/>
    <property type="project" value="UniProtKB-KW"/>
</dbReference>
<dbReference type="GO" id="GO:0042254">
    <property type="term" value="P:ribosome biogenesis"/>
    <property type="evidence" value="ECO:0007669"/>
    <property type="project" value="UniProtKB-KW"/>
</dbReference>
<evidence type="ECO:0000256" key="2">
    <source>
        <dbReference type="ARBA" id="ARBA00004496"/>
    </source>
</evidence>
<evidence type="ECO:0000256" key="16">
    <source>
        <dbReference type="ARBA" id="ARBA00034556"/>
    </source>
</evidence>
<dbReference type="GO" id="GO:0006397">
    <property type="term" value="P:mRNA processing"/>
    <property type="evidence" value="ECO:0007669"/>
    <property type="project" value="UniProtKB-KW"/>
</dbReference>
<name>A0A673BLG4_9TELE</name>
<evidence type="ECO:0000259" key="24">
    <source>
        <dbReference type="Pfam" id="PF22782"/>
    </source>
</evidence>
<dbReference type="CTD" id="163859"/>
<comment type="similarity">
    <text evidence="3">Belongs to the SDE2 family.</text>
</comment>
<evidence type="ECO:0000256" key="10">
    <source>
        <dbReference type="ARBA" id="ARBA00022884"/>
    </source>
</evidence>
<dbReference type="PANTHER" id="PTHR12786">
    <property type="entry name" value="SPLICING FACTOR SF3A-RELATED"/>
    <property type="match status" value="1"/>
</dbReference>
<comment type="function">
    <text evidence="19">Plays a role in pre-mRNA splicing by facilitating excision of relatively short introns featuring weak 3'-splice sites (ss) and high GC content. May recruit CACTIN to the spliceosome.</text>
</comment>
<evidence type="ECO:0000259" key="23">
    <source>
        <dbReference type="Pfam" id="PF22781"/>
    </source>
</evidence>
<comment type="function">
    <text evidence="18">Inhibits translesion DNA synthesis by preventing monoubiquitination of PCNA, this is necessary to counteract damage due to ultraviolet light-induced replication stress. SDE2 is cleaved following PCNA binding, and its complete degradation is necessary to allow S-phase progression following DNA damage.</text>
</comment>
<evidence type="ECO:0000256" key="15">
    <source>
        <dbReference type="ARBA" id="ARBA00023306"/>
    </source>
</evidence>
<dbReference type="Ensembl" id="ENSSORT00005044619.1">
    <property type="protein sequence ID" value="ENSSORP00005043521.1"/>
    <property type="gene ID" value="ENSSORG00005020107.1"/>
</dbReference>
<keyword evidence="13" id="KW-0508">mRNA splicing</keyword>
<evidence type="ECO:0000256" key="12">
    <source>
        <dbReference type="ARBA" id="ARBA00023125"/>
    </source>
</evidence>
<comment type="function">
    <text evidence="17">Plays a role in ribosome biogenesis by enabling SNORD3- and SNORD118-dependent cleavage of the 47S rRNA precursor. Binds ncRNA (non-coding RNA) including the snoRNAs SNORD3 and SNORD118.</text>
</comment>
<keyword evidence="5" id="KW-0690">Ribosome biogenesis</keyword>
<keyword evidence="10" id="KW-0694">RNA-binding</keyword>
<protein>
    <recommendedName>
        <fullName evidence="16">Replication stress response regulator SDE2</fullName>
    </recommendedName>
</protein>
<dbReference type="GO" id="GO:0008380">
    <property type="term" value="P:RNA splicing"/>
    <property type="evidence" value="ECO:0007669"/>
    <property type="project" value="UniProtKB-KW"/>
</dbReference>
<evidence type="ECO:0000313" key="26">
    <source>
        <dbReference type="Proteomes" id="UP000472271"/>
    </source>
</evidence>
<evidence type="ECO:0000259" key="22">
    <source>
        <dbReference type="Pfam" id="PF13297"/>
    </source>
</evidence>
<reference evidence="25" key="1">
    <citation type="submission" date="2019-06" db="EMBL/GenBank/DDBJ databases">
        <authorList>
            <consortium name="Wellcome Sanger Institute Data Sharing"/>
        </authorList>
    </citation>
    <scope>NUCLEOTIDE SEQUENCE [LARGE SCALE GENOMIC DNA]</scope>
</reference>
<feature type="coiled-coil region" evidence="20">
    <location>
        <begin position="119"/>
        <end position="146"/>
    </location>
</feature>
<dbReference type="RefSeq" id="XP_029997627.1">
    <property type="nucleotide sequence ID" value="XM_030141767.1"/>
</dbReference>
<dbReference type="GO" id="GO:0003723">
    <property type="term" value="F:RNA binding"/>
    <property type="evidence" value="ECO:0007669"/>
    <property type="project" value="UniProtKB-KW"/>
</dbReference>
<dbReference type="PANTHER" id="PTHR12786:SF1">
    <property type="entry name" value="SPLICING REGULATOR SDE2"/>
    <property type="match status" value="1"/>
</dbReference>
<reference evidence="25" key="2">
    <citation type="submission" date="2025-08" db="UniProtKB">
        <authorList>
            <consortium name="Ensembl"/>
        </authorList>
    </citation>
    <scope>IDENTIFICATION</scope>
</reference>
<dbReference type="Pfam" id="PF22781">
    <property type="entry name" value="Sde2_N_Ubi_vert"/>
    <property type="match status" value="1"/>
</dbReference>
<accession>A0A673BLG4</accession>
<keyword evidence="4" id="KW-0963">Cytoplasm</keyword>
<keyword evidence="9" id="KW-0498">Mitosis</keyword>
<dbReference type="GeneID" id="115424462"/>
<keyword evidence="12" id="KW-0238">DNA-binding</keyword>
<feature type="domain" description="SDE2/SF3A3 SAP" evidence="22">
    <location>
        <begin position="316"/>
        <end position="383"/>
    </location>
</feature>
<dbReference type="Pfam" id="PF22782">
    <property type="entry name" value="SDE2"/>
    <property type="match status" value="1"/>
</dbReference>
<dbReference type="InterPro" id="IPR053822">
    <property type="entry name" value="SDE2-like_dom"/>
</dbReference>
<reference evidence="25" key="3">
    <citation type="submission" date="2025-09" db="UniProtKB">
        <authorList>
            <consortium name="Ensembl"/>
        </authorList>
    </citation>
    <scope>IDENTIFICATION</scope>
</reference>
<keyword evidence="11 20" id="KW-0175">Coiled coil</keyword>
<comment type="subcellular location">
    <subcellularLocation>
        <location evidence="2">Cytoplasm</location>
    </subcellularLocation>
    <subcellularLocation>
        <location evidence="1">Nucleus</location>
    </subcellularLocation>
</comment>
<dbReference type="GO" id="GO:0005634">
    <property type="term" value="C:nucleus"/>
    <property type="evidence" value="ECO:0007669"/>
    <property type="project" value="UniProtKB-SubCell"/>
</dbReference>
<dbReference type="InterPro" id="IPR051421">
    <property type="entry name" value="RNA_Proc_DNA_Dmg_Regulator"/>
</dbReference>
<dbReference type="GO" id="GO:0051301">
    <property type="term" value="P:cell division"/>
    <property type="evidence" value="ECO:0007669"/>
    <property type="project" value="UniProtKB-KW"/>
</dbReference>
<organism evidence="25 26">
    <name type="scientific">Sphaeramia orbicularis</name>
    <name type="common">orbiculate cardinalfish</name>
    <dbReference type="NCBI Taxonomy" id="375764"/>
    <lineage>
        <taxon>Eukaryota</taxon>
        <taxon>Metazoa</taxon>
        <taxon>Chordata</taxon>
        <taxon>Craniata</taxon>
        <taxon>Vertebrata</taxon>
        <taxon>Euteleostomi</taxon>
        <taxon>Actinopterygii</taxon>
        <taxon>Neopterygii</taxon>
        <taxon>Teleostei</taxon>
        <taxon>Neoteleostei</taxon>
        <taxon>Acanthomorphata</taxon>
        <taxon>Gobiaria</taxon>
        <taxon>Kurtiformes</taxon>
        <taxon>Apogonoidei</taxon>
        <taxon>Apogonidae</taxon>
        <taxon>Apogoninae</taxon>
        <taxon>Sphaeramia</taxon>
    </lineage>
</organism>
<keyword evidence="7" id="KW-0507">mRNA processing</keyword>
<keyword evidence="26" id="KW-1185">Reference proteome</keyword>
<evidence type="ECO:0000256" key="18">
    <source>
        <dbReference type="ARBA" id="ARBA00045767"/>
    </source>
</evidence>
<feature type="region of interest" description="Disordered" evidence="21">
    <location>
        <begin position="237"/>
        <end position="325"/>
    </location>
</feature>
<feature type="domain" description="Splicing regulator SDE2 ubiquitin" evidence="23">
    <location>
        <begin position="18"/>
        <end position="70"/>
    </location>
</feature>
<evidence type="ECO:0000256" key="3">
    <source>
        <dbReference type="ARBA" id="ARBA00008726"/>
    </source>
</evidence>
<dbReference type="Pfam" id="PF13297">
    <property type="entry name" value="SDE2_2C"/>
    <property type="match status" value="1"/>
</dbReference>
<evidence type="ECO:0000256" key="8">
    <source>
        <dbReference type="ARBA" id="ARBA00022705"/>
    </source>
</evidence>
<evidence type="ECO:0000256" key="4">
    <source>
        <dbReference type="ARBA" id="ARBA00022490"/>
    </source>
</evidence>
<evidence type="ECO:0000256" key="17">
    <source>
        <dbReference type="ARBA" id="ARBA00045469"/>
    </source>
</evidence>
<sequence length="390" mass="42845">MQVIICAPCFRWTQAQFTVQTGSAVGDVLDRVTRQTGVSSLDFFITCNGRLSHLEDPLQDGGVYHLEPRLRGGKGGFGSMLRALGAQIEKTTNREACRDLSGRRLRDVNHEKEMAEWLKKQSDREAEKEQRRLERLQRKLSEPKHQFMDTEYQQQCHNLSERLEDSVLKGLQASSSAQVNDCNGSKRPNLDQNHTPLVTKKKRTAACLWMGMDEMLSSEEEEESLSTSSGAAVAMAMQTEVASTVRSSRDQSPEPRSRPAEASSSSQQCPPVDPQAAAGEQSPPLDPQTAVGEQQPPVDPQAAARELSPPVDPQAAAGEQHSPVDLQGVESVEQLEALGLDILKEELMLRGLKCGGTLVERAARLFAIRGMKADQIDPALLAKPSKAKRK</sequence>
<gene>
    <name evidence="25" type="primary">sde2</name>
</gene>
<evidence type="ECO:0000256" key="5">
    <source>
        <dbReference type="ARBA" id="ARBA00022517"/>
    </source>
</evidence>
<dbReference type="AlphaFoldDB" id="A0A673BLG4"/>
<dbReference type="FunCoup" id="A0A673BLG4">
    <property type="interactions" value="928"/>
</dbReference>
<evidence type="ECO:0000256" key="7">
    <source>
        <dbReference type="ARBA" id="ARBA00022664"/>
    </source>
</evidence>
<evidence type="ECO:0000256" key="20">
    <source>
        <dbReference type="SAM" id="Coils"/>
    </source>
</evidence>
<dbReference type="Proteomes" id="UP000472271">
    <property type="component" value="Chromosome 1"/>
</dbReference>
<evidence type="ECO:0000256" key="21">
    <source>
        <dbReference type="SAM" id="MobiDB-lite"/>
    </source>
</evidence>
<dbReference type="InterPro" id="IPR025086">
    <property type="entry name" value="SDE2/SF3A3_SAP"/>
</dbReference>
<dbReference type="InterPro" id="IPR053821">
    <property type="entry name" value="Sde2_Ubi"/>
</dbReference>
<keyword evidence="6" id="KW-0132">Cell division</keyword>
<evidence type="ECO:0000256" key="13">
    <source>
        <dbReference type="ARBA" id="ARBA00023187"/>
    </source>
</evidence>
<dbReference type="GO" id="GO:0003677">
    <property type="term" value="F:DNA binding"/>
    <property type="evidence" value="ECO:0007669"/>
    <property type="project" value="UniProtKB-KW"/>
</dbReference>
<proteinExistence type="inferred from homology"/>
<evidence type="ECO:0000256" key="1">
    <source>
        <dbReference type="ARBA" id="ARBA00004123"/>
    </source>
</evidence>